<accession>A0A453FNV6</accession>
<proteinExistence type="predicted"/>
<keyword evidence="2" id="KW-1185">Reference proteome</keyword>
<evidence type="ECO:0000313" key="2">
    <source>
        <dbReference type="Proteomes" id="UP000015105"/>
    </source>
</evidence>
<dbReference type="AlphaFoldDB" id="A0A453FNV6"/>
<reference evidence="1" key="5">
    <citation type="journal article" date="2021" name="G3 (Bethesda)">
        <title>Aegilops tauschii genome assembly Aet v5.0 features greater sequence contiguity and improved annotation.</title>
        <authorList>
            <person name="Wang L."/>
            <person name="Zhu T."/>
            <person name="Rodriguez J.C."/>
            <person name="Deal K.R."/>
            <person name="Dubcovsky J."/>
            <person name="McGuire P.E."/>
            <person name="Lux T."/>
            <person name="Spannagl M."/>
            <person name="Mayer K.F.X."/>
            <person name="Baldrich P."/>
            <person name="Meyers B.C."/>
            <person name="Huo N."/>
            <person name="Gu Y.Q."/>
            <person name="Zhou H."/>
            <person name="Devos K.M."/>
            <person name="Bennetzen J.L."/>
            <person name="Unver T."/>
            <person name="Budak H."/>
            <person name="Gulick P.J."/>
            <person name="Galiba G."/>
            <person name="Kalapos B."/>
            <person name="Nelson D.R."/>
            <person name="Li P."/>
            <person name="You F.M."/>
            <person name="Luo M.C."/>
            <person name="Dvorak J."/>
        </authorList>
    </citation>
    <scope>NUCLEOTIDE SEQUENCE [LARGE SCALE GENOMIC DNA]</scope>
    <source>
        <strain evidence="1">cv. AL8/78</strain>
    </source>
</reference>
<sequence length="66" mass="7426">CLGFVFTEELNICCHILFCKISGNYSRTHSKLSFMMSLQCGNTHSGDIIFHVPLPNKSGKQLAFIF</sequence>
<reference evidence="2" key="1">
    <citation type="journal article" date="2014" name="Science">
        <title>Ancient hybridizations among the ancestral genomes of bread wheat.</title>
        <authorList>
            <consortium name="International Wheat Genome Sequencing Consortium,"/>
            <person name="Marcussen T."/>
            <person name="Sandve S.R."/>
            <person name="Heier L."/>
            <person name="Spannagl M."/>
            <person name="Pfeifer M."/>
            <person name="Jakobsen K.S."/>
            <person name="Wulff B.B."/>
            <person name="Steuernagel B."/>
            <person name="Mayer K.F."/>
            <person name="Olsen O.A."/>
        </authorList>
    </citation>
    <scope>NUCLEOTIDE SEQUENCE [LARGE SCALE GENOMIC DNA]</scope>
    <source>
        <strain evidence="2">cv. AL8/78</strain>
    </source>
</reference>
<dbReference type="Gramene" id="AET3Gv20731000.29">
    <property type="protein sequence ID" value="AET3Gv20731000.29"/>
    <property type="gene ID" value="AET3Gv20731000"/>
</dbReference>
<protein>
    <submittedName>
        <fullName evidence="1">Uncharacterized protein</fullName>
    </submittedName>
</protein>
<reference evidence="1" key="3">
    <citation type="journal article" date="2017" name="Nature">
        <title>Genome sequence of the progenitor of the wheat D genome Aegilops tauschii.</title>
        <authorList>
            <person name="Luo M.C."/>
            <person name="Gu Y.Q."/>
            <person name="Puiu D."/>
            <person name="Wang H."/>
            <person name="Twardziok S.O."/>
            <person name="Deal K.R."/>
            <person name="Huo N."/>
            <person name="Zhu T."/>
            <person name="Wang L."/>
            <person name="Wang Y."/>
            <person name="McGuire P.E."/>
            <person name="Liu S."/>
            <person name="Long H."/>
            <person name="Ramasamy R.K."/>
            <person name="Rodriguez J.C."/>
            <person name="Van S.L."/>
            <person name="Yuan L."/>
            <person name="Wang Z."/>
            <person name="Xia Z."/>
            <person name="Xiao L."/>
            <person name="Anderson O.D."/>
            <person name="Ouyang S."/>
            <person name="Liang Y."/>
            <person name="Zimin A.V."/>
            <person name="Pertea G."/>
            <person name="Qi P."/>
            <person name="Bennetzen J.L."/>
            <person name="Dai X."/>
            <person name="Dawson M.W."/>
            <person name="Muller H.G."/>
            <person name="Kugler K."/>
            <person name="Rivarola-Duarte L."/>
            <person name="Spannagl M."/>
            <person name="Mayer K.F.X."/>
            <person name="Lu F.H."/>
            <person name="Bevan M.W."/>
            <person name="Leroy P."/>
            <person name="Li P."/>
            <person name="You F.M."/>
            <person name="Sun Q."/>
            <person name="Liu Z."/>
            <person name="Lyons E."/>
            <person name="Wicker T."/>
            <person name="Salzberg S.L."/>
            <person name="Devos K.M."/>
            <person name="Dvorak J."/>
        </authorList>
    </citation>
    <scope>NUCLEOTIDE SEQUENCE [LARGE SCALE GENOMIC DNA]</scope>
    <source>
        <strain evidence="1">cv. AL8/78</strain>
    </source>
</reference>
<dbReference type="Proteomes" id="UP000015105">
    <property type="component" value="Chromosome 3D"/>
</dbReference>
<organism evidence="1 2">
    <name type="scientific">Aegilops tauschii subsp. strangulata</name>
    <name type="common">Goatgrass</name>
    <dbReference type="NCBI Taxonomy" id="200361"/>
    <lineage>
        <taxon>Eukaryota</taxon>
        <taxon>Viridiplantae</taxon>
        <taxon>Streptophyta</taxon>
        <taxon>Embryophyta</taxon>
        <taxon>Tracheophyta</taxon>
        <taxon>Spermatophyta</taxon>
        <taxon>Magnoliopsida</taxon>
        <taxon>Liliopsida</taxon>
        <taxon>Poales</taxon>
        <taxon>Poaceae</taxon>
        <taxon>BOP clade</taxon>
        <taxon>Pooideae</taxon>
        <taxon>Triticodae</taxon>
        <taxon>Triticeae</taxon>
        <taxon>Triticinae</taxon>
        <taxon>Aegilops</taxon>
    </lineage>
</organism>
<dbReference type="EnsemblPlants" id="AET3Gv20731000.29">
    <property type="protein sequence ID" value="AET3Gv20731000.29"/>
    <property type="gene ID" value="AET3Gv20731000"/>
</dbReference>
<evidence type="ECO:0000313" key="1">
    <source>
        <dbReference type="EnsemblPlants" id="AET3Gv20731000.29"/>
    </source>
</evidence>
<name>A0A453FNV6_AEGTS</name>
<reference evidence="1" key="4">
    <citation type="submission" date="2019-03" db="UniProtKB">
        <authorList>
            <consortium name="EnsemblPlants"/>
        </authorList>
    </citation>
    <scope>IDENTIFICATION</scope>
</reference>
<reference evidence="2" key="2">
    <citation type="journal article" date="2017" name="Nat. Plants">
        <title>The Aegilops tauschii genome reveals multiple impacts of transposons.</title>
        <authorList>
            <person name="Zhao G."/>
            <person name="Zou C."/>
            <person name="Li K."/>
            <person name="Wang K."/>
            <person name="Li T."/>
            <person name="Gao L."/>
            <person name="Zhang X."/>
            <person name="Wang H."/>
            <person name="Yang Z."/>
            <person name="Liu X."/>
            <person name="Jiang W."/>
            <person name="Mao L."/>
            <person name="Kong X."/>
            <person name="Jiao Y."/>
            <person name="Jia J."/>
        </authorList>
    </citation>
    <scope>NUCLEOTIDE SEQUENCE [LARGE SCALE GENOMIC DNA]</scope>
    <source>
        <strain evidence="2">cv. AL8/78</strain>
    </source>
</reference>